<dbReference type="NCBIfam" id="TIGR02454">
    <property type="entry name" value="ECF_T_CbiQ"/>
    <property type="match status" value="1"/>
</dbReference>
<evidence type="ECO:0000256" key="6">
    <source>
        <dbReference type="SAM" id="Phobius"/>
    </source>
</evidence>
<feature type="transmembrane region" description="Helical" evidence="6">
    <location>
        <begin position="169"/>
        <end position="189"/>
    </location>
</feature>
<evidence type="ECO:0000256" key="3">
    <source>
        <dbReference type="ARBA" id="ARBA00022692"/>
    </source>
</evidence>
<dbReference type="GO" id="GO:0006824">
    <property type="term" value="P:cobalt ion transport"/>
    <property type="evidence" value="ECO:0007669"/>
    <property type="project" value="InterPro"/>
</dbReference>
<comment type="subcellular location">
    <subcellularLocation>
        <location evidence="1">Cell membrane</location>
        <topology evidence="1">Multi-pass membrane protein</topology>
    </subcellularLocation>
</comment>
<dbReference type="InterPro" id="IPR051611">
    <property type="entry name" value="ECF_transporter_component"/>
</dbReference>
<evidence type="ECO:0000313" key="8">
    <source>
        <dbReference type="Proteomes" id="UP000000378"/>
    </source>
</evidence>
<keyword evidence="2" id="KW-1003">Cell membrane</keyword>
<dbReference type="PANTHER" id="PTHR34857">
    <property type="entry name" value="SLL0384 PROTEIN"/>
    <property type="match status" value="1"/>
</dbReference>
<evidence type="ECO:0000313" key="7">
    <source>
        <dbReference type="EMBL" id="ADI01159.1"/>
    </source>
</evidence>
<dbReference type="KEGG" id="slp:Slip_0375"/>
<keyword evidence="4 6" id="KW-1133">Transmembrane helix</keyword>
<sequence length="307" mass="33748">MAIPEWMVSPAEVATTSKKGGSFTKTNFIRKTMNQLRKAVVEELATEKHARGTGLWQGLDPRAKLVCVVLLILSAGMSSSIWELVTIGLGTAVVMALSRLPVWTLQKKIWGFIPLVTIVISLPAALNLFTKGTPLLVLAHPGWSGTFWGMTLPAEIYLTQEGMLAVARLGLRVGVSLSLAALLVLTTPVGEIFKALRAFRLPTLLVTVLEMSYRYLVVFLQFSLEMWEARFLRTVGRIPLGRQQRLVASSMGALFAKSMAFADEVHLAMRSRGYSGELAFPYRRSLKARDWGWCLASAGTLLAVLLI</sequence>
<organism evidence="7 8">
    <name type="scientific">Syntrophothermus lipocalidus (strain DSM 12680 / TGB-C1)</name>
    <dbReference type="NCBI Taxonomy" id="643648"/>
    <lineage>
        <taxon>Bacteria</taxon>
        <taxon>Bacillati</taxon>
        <taxon>Bacillota</taxon>
        <taxon>Clostridia</taxon>
        <taxon>Eubacteriales</taxon>
        <taxon>Syntrophomonadaceae</taxon>
        <taxon>Syntrophothermus</taxon>
    </lineage>
</organism>
<keyword evidence="3 6" id="KW-0812">Transmembrane</keyword>
<dbReference type="eggNOG" id="COG0619">
    <property type="taxonomic scope" value="Bacteria"/>
</dbReference>
<name>D7CK45_SYNLT</name>
<evidence type="ECO:0000256" key="5">
    <source>
        <dbReference type="ARBA" id="ARBA00023136"/>
    </source>
</evidence>
<dbReference type="GO" id="GO:0043190">
    <property type="term" value="C:ATP-binding cassette (ABC) transporter complex"/>
    <property type="evidence" value="ECO:0007669"/>
    <property type="project" value="InterPro"/>
</dbReference>
<reference evidence="7 8" key="2">
    <citation type="journal article" date="2010" name="Stand. Genomic Sci.">
        <title>Complete genome sequence of Syntrophothermus lipocalidus type strain (TGB-C1).</title>
        <authorList>
            <person name="Djao O.D."/>
            <person name="Zhang X."/>
            <person name="Lucas S."/>
            <person name="Lapidus A."/>
            <person name="Del Rio T.G."/>
            <person name="Nolan M."/>
            <person name="Tice H."/>
            <person name="Cheng J.F."/>
            <person name="Han C."/>
            <person name="Tapia R."/>
            <person name="Goodwin L."/>
            <person name="Pitluck S."/>
            <person name="Liolios K."/>
            <person name="Ivanova N."/>
            <person name="Mavromatis K."/>
            <person name="Mikhailova N."/>
            <person name="Ovchinnikova G."/>
            <person name="Pati A."/>
            <person name="Brambilla E."/>
            <person name="Chen A."/>
            <person name="Palaniappan K."/>
            <person name="Land M."/>
            <person name="Hauser L."/>
            <person name="Chang Y.J."/>
            <person name="Jeffries C.D."/>
            <person name="Rohde M."/>
            <person name="Sikorski J."/>
            <person name="Spring S."/>
            <person name="Goker M."/>
            <person name="Detter J.C."/>
            <person name="Woyke T."/>
            <person name="Bristow J."/>
            <person name="Eisen J.A."/>
            <person name="Markowitz V."/>
            <person name="Hugenholtz P."/>
            <person name="Kyrpides N.C."/>
            <person name="Klenk H.P."/>
        </authorList>
    </citation>
    <scope>NUCLEOTIDE SEQUENCE [LARGE SCALE GENOMIC DNA]</scope>
    <source>
        <strain evidence="8">DSM 12680 / TGB-C1</strain>
    </source>
</reference>
<dbReference type="OrthoDB" id="9815246at2"/>
<keyword evidence="8" id="KW-1185">Reference proteome</keyword>
<dbReference type="AlphaFoldDB" id="D7CK45"/>
<dbReference type="PANTHER" id="PTHR34857:SF2">
    <property type="entry name" value="SLL0384 PROTEIN"/>
    <property type="match status" value="1"/>
</dbReference>
<dbReference type="InterPro" id="IPR003339">
    <property type="entry name" value="ABC/ECF_trnsptr_transmembrane"/>
</dbReference>
<proteinExistence type="predicted"/>
<dbReference type="Proteomes" id="UP000000378">
    <property type="component" value="Chromosome"/>
</dbReference>
<keyword evidence="5 6" id="KW-0472">Membrane</keyword>
<accession>D7CK45</accession>
<dbReference type="CDD" id="cd16914">
    <property type="entry name" value="EcfT"/>
    <property type="match status" value="1"/>
</dbReference>
<dbReference type="Pfam" id="PF02361">
    <property type="entry name" value="CbiQ"/>
    <property type="match status" value="1"/>
</dbReference>
<dbReference type="STRING" id="643648.Slip_0375"/>
<gene>
    <name evidence="7" type="ordered locus">Slip_0375</name>
</gene>
<feature type="transmembrane region" description="Helical" evidence="6">
    <location>
        <begin position="109"/>
        <end position="129"/>
    </location>
</feature>
<feature type="transmembrane region" description="Helical" evidence="6">
    <location>
        <begin position="68"/>
        <end position="97"/>
    </location>
</feature>
<dbReference type="HOGENOM" id="CLU_056469_1_0_9"/>
<dbReference type="EMBL" id="CP002048">
    <property type="protein sequence ID" value="ADI01159.1"/>
    <property type="molecule type" value="Genomic_DNA"/>
</dbReference>
<evidence type="ECO:0000256" key="4">
    <source>
        <dbReference type="ARBA" id="ARBA00022989"/>
    </source>
</evidence>
<dbReference type="RefSeq" id="WP_013174561.1">
    <property type="nucleotide sequence ID" value="NC_014220.1"/>
</dbReference>
<protein>
    <submittedName>
        <fullName evidence="7">Cobalt ABC transporter, inner membrane subunit CbiQ</fullName>
    </submittedName>
</protein>
<evidence type="ECO:0000256" key="2">
    <source>
        <dbReference type="ARBA" id="ARBA00022475"/>
    </source>
</evidence>
<reference evidence="8" key="1">
    <citation type="journal article" date="2010" name="Stand. Genomic Sci.">
        <title>Complete genome sequence of Syntrophothermus lipocalidus type strain (TGB-C1T).</title>
        <authorList>
            <consortium name="US DOE Joint Genome Institute (JGI-PGF)"/>
            <person name="Djao O."/>
            <person name="Zhang X."/>
            <person name="Lucas S."/>
            <person name="Lapidus A."/>
            <person name="Glavina Del Rio T."/>
            <person name="Nolan M."/>
            <person name="Tice H."/>
            <person name="Cheng J."/>
            <person name="Han C."/>
            <person name="Tapia R."/>
            <person name="Goodwin L."/>
            <person name="Pitluck S."/>
            <person name="Liolios K."/>
            <person name="Ivanova N."/>
            <person name="Mavromatis K."/>
            <person name="Mikhailova N."/>
            <person name="Ovchinnikova G."/>
            <person name="Pati A."/>
            <person name="Brambilla E."/>
            <person name="Chen A."/>
            <person name="Palaniappan K."/>
            <person name="Land M."/>
            <person name="Hauser L."/>
            <person name="Chang Y."/>
            <person name="Jeffries C."/>
            <person name="Rohde M."/>
            <person name="Sikorski J."/>
            <person name="Spring S."/>
            <person name="Goker M."/>
            <person name="Detter J."/>
            <person name="Woyke T."/>
            <person name="Bristow J."/>
            <person name="Eisen J."/>
            <person name="Markowitz V."/>
            <person name="Hugenholtz P."/>
            <person name="Kyrpides N."/>
            <person name="Klenk H."/>
        </authorList>
    </citation>
    <scope>NUCLEOTIDE SEQUENCE [LARGE SCALE GENOMIC DNA]</scope>
    <source>
        <strain evidence="8">DSM 12680 / TGB-C1</strain>
    </source>
</reference>
<dbReference type="InterPro" id="IPR012809">
    <property type="entry name" value="ECF_CbiQ"/>
</dbReference>
<evidence type="ECO:0000256" key="1">
    <source>
        <dbReference type="ARBA" id="ARBA00004651"/>
    </source>
</evidence>
<feature type="transmembrane region" description="Helical" evidence="6">
    <location>
        <begin position="135"/>
        <end position="157"/>
    </location>
</feature>